<feature type="binding site" evidence="6">
    <location>
        <position position="346"/>
    </location>
    <ligand>
        <name>Mn(2+)</name>
        <dbReference type="ChEBI" id="CHEBI:29035"/>
        <label>2</label>
    </ligand>
</feature>
<dbReference type="GO" id="GO:0050118">
    <property type="term" value="F:N-acetyldiaminopimelate deacetylase activity"/>
    <property type="evidence" value="ECO:0007669"/>
    <property type="project" value="UniProtKB-UniRule"/>
</dbReference>
<feature type="binding site" evidence="6">
    <location>
        <position position="95"/>
    </location>
    <ligand>
        <name>Mn(2+)</name>
        <dbReference type="ChEBI" id="CHEBI:29035"/>
        <label>2</label>
    </ligand>
</feature>
<protein>
    <recommendedName>
        <fullName evidence="5">N-acetyldiaminopimelate deacetylase</fullName>
        <ecNumber evidence="5">3.5.1.47</ecNumber>
    </recommendedName>
</protein>
<dbReference type="PANTHER" id="PTHR11014">
    <property type="entry name" value="PEPTIDASE M20 FAMILY MEMBER"/>
    <property type="match status" value="1"/>
</dbReference>
<dbReference type="Gene3D" id="3.30.70.360">
    <property type="match status" value="1"/>
</dbReference>
<dbReference type="PANTHER" id="PTHR11014:SF98">
    <property type="entry name" value="N-ACETYLDIAMINOPIMELATE DEACETYLASE"/>
    <property type="match status" value="1"/>
</dbReference>
<name>A0A4R2RU34_9BACL</name>
<dbReference type="EMBL" id="SLXV01000052">
    <property type="protein sequence ID" value="TCP62645.1"/>
    <property type="molecule type" value="Genomic_DNA"/>
</dbReference>
<evidence type="ECO:0000256" key="4">
    <source>
        <dbReference type="ARBA" id="ARBA00023154"/>
    </source>
</evidence>
<reference evidence="8 9" key="1">
    <citation type="submission" date="2019-03" db="EMBL/GenBank/DDBJ databases">
        <title>Genomic Encyclopedia of Type Strains, Phase IV (KMG-IV): sequencing the most valuable type-strain genomes for metagenomic binning, comparative biology and taxonomic classification.</title>
        <authorList>
            <person name="Goeker M."/>
        </authorList>
    </citation>
    <scope>NUCLEOTIDE SEQUENCE [LARGE SCALE GENOMIC DNA]</scope>
    <source>
        <strain evidence="8 9">DSM 46831</strain>
    </source>
</reference>
<keyword evidence="3 5" id="KW-0220">Diaminopimelate biosynthesis</keyword>
<comment type="catalytic activity">
    <reaction evidence="5">
        <text>N-acetyl-(2S,6S)-2,6-diaminopimelate + H2O = (2S,6S)-2,6-diaminopimelate + acetate</text>
        <dbReference type="Rhea" id="RHEA:20405"/>
        <dbReference type="ChEBI" id="CHEBI:15377"/>
        <dbReference type="ChEBI" id="CHEBI:30089"/>
        <dbReference type="ChEBI" id="CHEBI:57609"/>
        <dbReference type="ChEBI" id="CHEBI:58767"/>
        <dbReference type="EC" id="3.5.1.47"/>
    </reaction>
</comment>
<proteinExistence type="inferred from homology"/>
<dbReference type="GO" id="GO:0009089">
    <property type="term" value="P:lysine biosynthetic process via diaminopimelate"/>
    <property type="evidence" value="ECO:0007669"/>
    <property type="project" value="UniProtKB-UniRule"/>
</dbReference>
<dbReference type="InterPro" id="IPR011650">
    <property type="entry name" value="Peptidase_M20_dimer"/>
</dbReference>
<keyword evidence="2 5" id="KW-0378">Hydrolase</keyword>
<dbReference type="OrthoDB" id="9776731at2"/>
<evidence type="ECO:0000256" key="1">
    <source>
        <dbReference type="ARBA" id="ARBA00022605"/>
    </source>
</evidence>
<dbReference type="EC" id="3.5.1.47" evidence="5"/>
<dbReference type="InterPro" id="IPR023905">
    <property type="entry name" value="AcetylDAP_deacetylase"/>
</dbReference>
<dbReference type="AlphaFoldDB" id="A0A4R2RU34"/>
<dbReference type="SUPFAM" id="SSF53187">
    <property type="entry name" value="Zn-dependent exopeptidases"/>
    <property type="match status" value="1"/>
</dbReference>
<comment type="function">
    <text evidence="5">Catalyzes the conversion of N-acetyl-diaminopimelate to diaminopimelate and acetate.</text>
</comment>
<comment type="cofactor">
    <cofactor evidence="6">
        <name>Mn(2+)</name>
        <dbReference type="ChEBI" id="CHEBI:29035"/>
    </cofactor>
    <text evidence="6">The Mn(2+) ion enhances activity.</text>
</comment>
<dbReference type="InterPro" id="IPR017439">
    <property type="entry name" value="Amidohydrolase"/>
</dbReference>
<evidence type="ECO:0000256" key="6">
    <source>
        <dbReference type="PIRSR" id="PIRSR005962-1"/>
    </source>
</evidence>
<comment type="similarity">
    <text evidence="5">Belongs to the peptidase M20A family. N-acetyldiaminopimelate deacetylase subfamily.</text>
</comment>
<dbReference type="RefSeq" id="WP_131849838.1">
    <property type="nucleotide sequence ID" value="NZ_SLXV01000052.1"/>
</dbReference>
<dbReference type="SUPFAM" id="SSF55031">
    <property type="entry name" value="Bacterial exopeptidase dimerisation domain"/>
    <property type="match status" value="1"/>
</dbReference>
<dbReference type="NCBIfam" id="TIGR01891">
    <property type="entry name" value="amidohydrolases"/>
    <property type="match status" value="1"/>
</dbReference>
<keyword evidence="1 5" id="KW-0028">Amino-acid biosynthesis</keyword>
<evidence type="ECO:0000256" key="3">
    <source>
        <dbReference type="ARBA" id="ARBA00022915"/>
    </source>
</evidence>
<gene>
    <name evidence="8" type="ORF">EDD57_15212</name>
</gene>
<dbReference type="InterPro" id="IPR002933">
    <property type="entry name" value="Peptidase_M20"/>
</dbReference>
<dbReference type="GO" id="GO:0019877">
    <property type="term" value="P:diaminopimelate biosynthetic process"/>
    <property type="evidence" value="ECO:0007669"/>
    <property type="project" value="UniProtKB-UniRule"/>
</dbReference>
<dbReference type="UniPathway" id="UPA00034">
    <property type="reaction ID" value="UER00024"/>
</dbReference>
<evidence type="ECO:0000313" key="8">
    <source>
        <dbReference type="EMBL" id="TCP62645.1"/>
    </source>
</evidence>
<dbReference type="InterPro" id="IPR036264">
    <property type="entry name" value="Bact_exopeptidase_dim_dom"/>
</dbReference>
<evidence type="ECO:0000256" key="2">
    <source>
        <dbReference type="ARBA" id="ARBA00022801"/>
    </source>
</evidence>
<keyword evidence="6" id="KW-0464">Manganese</keyword>
<evidence type="ECO:0000256" key="5">
    <source>
        <dbReference type="HAMAP-Rule" id="MF_01692"/>
    </source>
</evidence>
<feature type="binding site" evidence="6">
    <location>
        <position position="127"/>
    </location>
    <ligand>
        <name>Mn(2+)</name>
        <dbReference type="ChEBI" id="CHEBI:29035"/>
        <label>2</label>
    </ligand>
</feature>
<dbReference type="PIRSF" id="PIRSF005962">
    <property type="entry name" value="Pept_M20D_amidohydro"/>
    <property type="match status" value="1"/>
</dbReference>
<feature type="domain" description="Peptidase M20 dimerisation" evidence="7">
    <location>
        <begin position="179"/>
        <end position="268"/>
    </location>
</feature>
<comment type="pathway">
    <text evidence="5">Amino-acid biosynthesis; L-lysine biosynthesis via DAP pathway; LL-2,6-diaminopimelate from (S)-tetrahydrodipicolinate (acetylase route): step 3/3.</text>
</comment>
<dbReference type="Pfam" id="PF07687">
    <property type="entry name" value="M20_dimer"/>
    <property type="match status" value="1"/>
</dbReference>
<sequence length="375" mass="42403">MKPDLIQIRRDLHQIPEPGFEEFQTQKYILSFLESLPQDRLELQTWRTGVLVRITGKNPRQTIAYRTDMDGLPLTEQTTLPFPSRNPGYMHACGHDLHMTIALGLIHHFVHHPVDDHLLFLFQPAEEGPGGAEPLLQSDEFQRWKPDQIYALHIAPEHPVGTVATRPGILFANTQEIFIQLQGKSGHAAYPHLAHDMVVATSQLVGQLQTIIARNINPLDSAIITIGKLHAGTKENIIAGEALLEGTIRTLSTESMELIKKRCQSIVQGIEESFQCKGTLTWGSNYCQVYNHHRLTQEFMDWTRSETNFQLIECQEALTGEDFGYFLEQIPGMMFWLGVDTPYGLHHPQIEPSEDAISVAIELMSRYLTHVASSK</sequence>
<dbReference type="CDD" id="cd05670">
    <property type="entry name" value="M20_Acy1_YkuR-like"/>
    <property type="match status" value="1"/>
</dbReference>
<keyword evidence="6" id="KW-0479">Metal-binding</keyword>
<evidence type="ECO:0000259" key="7">
    <source>
        <dbReference type="Pfam" id="PF07687"/>
    </source>
</evidence>
<comment type="caution">
    <text evidence="8">The sequence shown here is derived from an EMBL/GenBank/DDBJ whole genome shotgun (WGS) entry which is preliminary data.</text>
</comment>
<evidence type="ECO:0000313" key="9">
    <source>
        <dbReference type="Proteomes" id="UP000294746"/>
    </source>
</evidence>
<feature type="binding site" evidence="6">
    <location>
        <position position="153"/>
    </location>
    <ligand>
        <name>Mn(2+)</name>
        <dbReference type="ChEBI" id="CHEBI:29035"/>
        <label>2</label>
    </ligand>
</feature>
<feature type="active site" description="Proton acceptor" evidence="5">
    <location>
        <position position="127"/>
    </location>
</feature>
<keyword evidence="9" id="KW-1185">Reference proteome</keyword>
<dbReference type="Proteomes" id="UP000294746">
    <property type="component" value="Unassembled WGS sequence"/>
</dbReference>
<feature type="binding site" evidence="6">
    <location>
        <position position="93"/>
    </location>
    <ligand>
        <name>Mn(2+)</name>
        <dbReference type="ChEBI" id="CHEBI:29035"/>
        <label>2</label>
    </ligand>
</feature>
<organism evidence="8 9">
    <name type="scientific">Baia soyae</name>
    <dbReference type="NCBI Taxonomy" id="1544746"/>
    <lineage>
        <taxon>Bacteria</taxon>
        <taxon>Bacillati</taxon>
        <taxon>Bacillota</taxon>
        <taxon>Bacilli</taxon>
        <taxon>Bacillales</taxon>
        <taxon>Thermoactinomycetaceae</taxon>
        <taxon>Baia</taxon>
    </lineage>
</organism>
<accession>A0A4R2RU34</accession>
<feature type="active site" evidence="5">
    <location>
        <position position="68"/>
    </location>
</feature>
<dbReference type="Gene3D" id="3.40.630.10">
    <property type="entry name" value="Zn peptidases"/>
    <property type="match status" value="1"/>
</dbReference>
<dbReference type="Pfam" id="PF01546">
    <property type="entry name" value="Peptidase_M20"/>
    <property type="match status" value="1"/>
</dbReference>
<dbReference type="FunFam" id="3.30.70.360:FF:000001">
    <property type="entry name" value="N-acetyldiaminopimelate deacetylase"/>
    <property type="match status" value="1"/>
</dbReference>
<keyword evidence="4 5" id="KW-0457">Lysine biosynthesis</keyword>
<dbReference type="GO" id="GO:0046872">
    <property type="term" value="F:metal ion binding"/>
    <property type="evidence" value="ECO:0007669"/>
    <property type="project" value="UniProtKB-KW"/>
</dbReference>
<dbReference type="HAMAP" id="MF_01692">
    <property type="entry name" value="DapEL"/>
    <property type="match status" value="1"/>
</dbReference>